<name>A0A1I2DJY3_9RHOB</name>
<feature type="region of interest" description="Disordered" evidence="1">
    <location>
        <begin position="1"/>
        <end position="26"/>
    </location>
</feature>
<dbReference type="EMBL" id="FOMS01000017">
    <property type="protein sequence ID" value="SFE80826.1"/>
    <property type="molecule type" value="Genomic_DNA"/>
</dbReference>
<evidence type="ECO:0000256" key="1">
    <source>
        <dbReference type="SAM" id="MobiDB-lite"/>
    </source>
</evidence>
<gene>
    <name evidence="3" type="ORF">SAMN04515678_11734</name>
</gene>
<reference evidence="3 4" key="1">
    <citation type="submission" date="2016-10" db="EMBL/GenBank/DDBJ databases">
        <authorList>
            <person name="Varghese N."/>
            <person name="Submissions S."/>
        </authorList>
    </citation>
    <scope>NUCLEOTIDE SEQUENCE [LARGE SCALE GENOMIC DNA]</scope>
    <source>
        <strain evidence="4">YIM D21,KCTC 23444,ACCC 10710</strain>
    </source>
</reference>
<feature type="compositionally biased region" description="Low complexity" evidence="1">
    <location>
        <begin position="109"/>
        <end position="131"/>
    </location>
</feature>
<accession>A0A1I2DJY3</accession>
<dbReference type="RefSeq" id="WP_149758325.1">
    <property type="nucleotide sequence ID" value="NZ_FOMS01000017.1"/>
</dbReference>
<sequence length="131" mass="12043">MSDPNTNSTHTQHTRETHVERKGSGGMGALSFIVGGLVVAVGILAFVFWGGGAPDTGGNASGDDVSISVEGGEGGEGGTAAAEGEAGSGGDSAGAAAEAEGGSGGGGSTASDSASGGGAEAEAGATAETEN</sequence>
<keyword evidence="2" id="KW-0812">Transmembrane</keyword>
<keyword evidence="2" id="KW-0472">Membrane</keyword>
<proteinExistence type="predicted"/>
<feature type="compositionally biased region" description="Polar residues" evidence="1">
    <location>
        <begin position="1"/>
        <end position="11"/>
    </location>
</feature>
<keyword evidence="4" id="KW-1185">Reference proteome</keyword>
<dbReference type="AlphaFoldDB" id="A0A1I2DJY3"/>
<evidence type="ECO:0000256" key="2">
    <source>
        <dbReference type="SAM" id="Phobius"/>
    </source>
</evidence>
<keyword evidence="2" id="KW-1133">Transmembrane helix</keyword>
<evidence type="ECO:0000313" key="3">
    <source>
        <dbReference type="EMBL" id="SFE80826.1"/>
    </source>
</evidence>
<feature type="compositionally biased region" description="Basic and acidic residues" evidence="1">
    <location>
        <begin position="13"/>
        <end position="23"/>
    </location>
</feature>
<organism evidence="3 4">
    <name type="scientific">Roseivivax sediminis</name>
    <dbReference type="NCBI Taxonomy" id="936889"/>
    <lineage>
        <taxon>Bacteria</taxon>
        <taxon>Pseudomonadati</taxon>
        <taxon>Pseudomonadota</taxon>
        <taxon>Alphaproteobacteria</taxon>
        <taxon>Rhodobacterales</taxon>
        <taxon>Roseobacteraceae</taxon>
        <taxon>Roseivivax</taxon>
    </lineage>
</organism>
<protein>
    <submittedName>
        <fullName evidence="3">Uncharacterized protein</fullName>
    </submittedName>
</protein>
<dbReference type="Proteomes" id="UP000325289">
    <property type="component" value="Unassembled WGS sequence"/>
</dbReference>
<feature type="region of interest" description="Disordered" evidence="1">
    <location>
        <begin position="52"/>
        <end position="131"/>
    </location>
</feature>
<evidence type="ECO:0000313" key="4">
    <source>
        <dbReference type="Proteomes" id="UP000325289"/>
    </source>
</evidence>
<feature type="transmembrane region" description="Helical" evidence="2">
    <location>
        <begin position="29"/>
        <end position="49"/>
    </location>
</feature>